<protein>
    <recommendedName>
        <fullName evidence="9 10">D-alanyl-D-alanine dipeptidase</fullName>
        <shortName evidence="9 10">D-Ala-D-Ala dipeptidase</shortName>
        <ecNumber evidence="9 10">3.4.13.22</ecNumber>
    </recommendedName>
</protein>
<evidence type="ECO:0000256" key="2">
    <source>
        <dbReference type="ARBA" id="ARBA00022670"/>
    </source>
</evidence>
<organism evidence="11 12">
    <name type="scientific">Neptunicella marina</name>
    <dbReference type="NCBI Taxonomy" id="2125989"/>
    <lineage>
        <taxon>Bacteria</taxon>
        <taxon>Pseudomonadati</taxon>
        <taxon>Pseudomonadota</taxon>
        <taxon>Gammaproteobacteria</taxon>
        <taxon>Alteromonadales</taxon>
        <taxon>Alteromonadaceae</taxon>
        <taxon>Neptunicella</taxon>
    </lineage>
</organism>
<keyword evidence="7 9" id="KW-0482">Metalloprotease</keyword>
<dbReference type="InterPro" id="IPR000755">
    <property type="entry name" value="A_A_dipeptidase"/>
</dbReference>
<evidence type="ECO:0000256" key="7">
    <source>
        <dbReference type="ARBA" id="ARBA00023049"/>
    </source>
</evidence>
<evidence type="ECO:0000256" key="6">
    <source>
        <dbReference type="ARBA" id="ARBA00022997"/>
    </source>
</evidence>
<dbReference type="PANTHER" id="PTHR43126">
    <property type="entry name" value="D-ALANYL-D-ALANINE DIPEPTIDASE"/>
    <property type="match status" value="1"/>
</dbReference>
<keyword evidence="6 9" id="KW-0224">Dipeptidase</keyword>
<dbReference type="GO" id="GO:0160237">
    <property type="term" value="F:D-Ala-D-Ala dipeptidase activity"/>
    <property type="evidence" value="ECO:0007669"/>
    <property type="project" value="UniProtKB-EC"/>
</dbReference>
<evidence type="ECO:0000256" key="5">
    <source>
        <dbReference type="ARBA" id="ARBA00022833"/>
    </source>
</evidence>
<dbReference type="AlphaFoldDB" id="A0A8J6IRV7"/>
<keyword evidence="3 9" id="KW-0479">Metal-binding</keyword>
<evidence type="ECO:0000256" key="4">
    <source>
        <dbReference type="ARBA" id="ARBA00022801"/>
    </source>
</evidence>
<dbReference type="SUPFAM" id="SSF55166">
    <property type="entry name" value="Hedgehog/DD-peptidase"/>
    <property type="match status" value="1"/>
</dbReference>
<dbReference type="CDD" id="cd14817">
    <property type="entry name" value="D-Ala-D-Ala_dipeptidase_VanX"/>
    <property type="match status" value="1"/>
</dbReference>
<keyword evidence="12" id="KW-1185">Reference proteome</keyword>
<evidence type="ECO:0000256" key="1">
    <source>
        <dbReference type="ARBA" id="ARBA00001362"/>
    </source>
</evidence>
<reference evidence="11" key="2">
    <citation type="submission" date="2020-08" db="EMBL/GenBank/DDBJ databases">
        <authorList>
            <person name="Lai Q."/>
        </authorList>
    </citation>
    <scope>NUCLEOTIDE SEQUENCE</scope>
    <source>
        <strain evidence="11">S27-2</strain>
    </source>
</reference>
<proteinExistence type="inferred from homology"/>
<sequence length="190" mass="21965">MRYATRNNFVGSVVDGYQARQCILKTTAATSLQLVAQAAKTQGLKLVLFDCYRPQRAVDHFVRWVNDIEDTKTKTEYYPNLDKGVLLGDYIAEKSGHSRGYTIDLSLAQKNEQGQWQLLDMGGQFDLFDPLSNTDNPEVTAQQRANRYTLKNLMAKGNFSNYPMEWWHYTHEQDSQQTTKHYYNFPVLAY</sequence>
<evidence type="ECO:0000313" key="12">
    <source>
        <dbReference type="Proteomes" id="UP000601768"/>
    </source>
</evidence>
<dbReference type="InterPro" id="IPR009045">
    <property type="entry name" value="Zn_M74/Hedgehog-like"/>
</dbReference>
<feature type="binding site" evidence="9">
    <location>
        <position position="97"/>
    </location>
    <ligand>
        <name>Zn(2+)</name>
        <dbReference type="ChEBI" id="CHEBI:29105"/>
        <note>catalytic</note>
    </ligand>
</feature>
<comment type="caution">
    <text evidence="11">The sequence shown here is derived from an EMBL/GenBank/DDBJ whole genome shotgun (WGS) entry which is preliminary data.</text>
</comment>
<evidence type="ECO:0000256" key="8">
    <source>
        <dbReference type="ARBA" id="ARBA00023316"/>
    </source>
</evidence>
<keyword evidence="5 9" id="KW-0862">Zinc</keyword>
<dbReference type="GO" id="GO:0071555">
    <property type="term" value="P:cell wall organization"/>
    <property type="evidence" value="ECO:0007669"/>
    <property type="project" value="UniProtKB-KW"/>
</dbReference>
<feature type="active site" description="Proton donor/acceptor" evidence="9">
    <location>
        <position position="165"/>
    </location>
</feature>
<evidence type="ECO:0000256" key="10">
    <source>
        <dbReference type="PIRNR" id="PIRNR026671"/>
    </source>
</evidence>
<dbReference type="Gene3D" id="3.30.1380.10">
    <property type="match status" value="1"/>
</dbReference>
<feature type="site" description="Transition state stabilizer" evidence="9">
    <location>
        <position position="53"/>
    </location>
</feature>
<dbReference type="GO" id="GO:0006508">
    <property type="term" value="P:proteolysis"/>
    <property type="evidence" value="ECO:0007669"/>
    <property type="project" value="UniProtKB-KW"/>
</dbReference>
<name>A0A8J6IRV7_9ALTE</name>
<keyword evidence="2 9" id="KW-0645">Protease</keyword>
<accession>A0A8J6IRV7</accession>
<keyword evidence="4 9" id="KW-0378">Hydrolase</keyword>
<dbReference type="Proteomes" id="UP000601768">
    <property type="component" value="Unassembled WGS sequence"/>
</dbReference>
<comment type="catalytic activity">
    <reaction evidence="1 9 10">
        <text>D-alanyl-D-alanine + H2O = 2 D-alanine</text>
        <dbReference type="Rhea" id="RHEA:20661"/>
        <dbReference type="ChEBI" id="CHEBI:15377"/>
        <dbReference type="ChEBI" id="CHEBI:57416"/>
        <dbReference type="ChEBI" id="CHEBI:57822"/>
        <dbReference type="EC" id="3.4.13.22"/>
    </reaction>
</comment>
<dbReference type="PIRSF" id="PIRSF026671">
    <property type="entry name" value="AA_dipeptidase"/>
    <property type="match status" value="1"/>
</dbReference>
<gene>
    <name evidence="9" type="primary">ddpX</name>
    <name evidence="11" type="ORF">H8B19_01795</name>
</gene>
<feature type="binding site" evidence="9">
    <location>
        <position position="104"/>
    </location>
    <ligand>
        <name>Zn(2+)</name>
        <dbReference type="ChEBI" id="CHEBI:29105"/>
        <note>catalytic</note>
    </ligand>
</feature>
<dbReference type="EC" id="3.4.13.22" evidence="9 10"/>
<evidence type="ECO:0000256" key="9">
    <source>
        <dbReference type="HAMAP-Rule" id="MF_01924"/>
    </source>
</evidence>
<comment type="cofactor">
    <cofactor evidence="9">
        <name>Zn(2+)</name>
        <dbReference type="ChEBI" id="CHEBI:29105"/>
    </cofactor>
    <text evidence="9">Binds 1 zinc ion per subunit.</text>
</comment>
<evidence type="ECO:0000313" key="11">
    <source>
        <dbReference type="EMBL" id="MBC3764592.1"/>
    </source>
</evidence>
<comment type="similarity">
    <text evidence="9 10">Belongs to the peptidase M15D family.</text>
</comment>
<dbReference type="EMBL" id="JACNEP010000001">
    <property type="protein sequence ID" value="MBC3764592.1"/>
    <property type="molecule type" value="Genomic_DNA"/>
</dbReference>
<keyword evidence="8 10" id="KW-0961">Cell wall biogenesis/degradation</keyword>
<dbReference type="HAMAP" id="MF_01924">
    <property type="entry name" value="A_A_dipeptidase"/>
    <property type="match status" value="1"/>
</dbReference>
<dbReference type="GO" id="GO:0008270">
    <property type="term" value="F:zinc ion binding"/>
    <property type="evidence" value="ECO:0007669"/>
    <property type="project" value="UniProtKB-UniRule"/>
</dbReference>
<dbReference type="Pfam" id="PF01427">
    <property type="entry name" value="Peptidase_M15"/>
    <property type="match status" value="1"/>
</dbReference>
<feature type="binding site" evidence="9">
    <location>
        <position position="168"/>
    </location>
    <ligand>
        <name>Zn(2+)</name>
        <dbReference type="ChEBI" id="CHEBI:29105"/>
        <note>catalytic</note>
    </ligand>
</feature>
<dbReference type="PANTHER" id="PTHR43126:SF1">
    <property type="entry name" value="D-ALANYL-D-ALANINE DIPEPTIDASE"/>
    <property type="match status" value="1"/>
</dbReference>
<dbReference type="GO" id="GO:0008237">
    <property type="term" value="F:metallopeptidase activity"/>
    <property type="evidence" value="ECO:0007669"/>
    <property type="project" value="UniProtKB-KW"/>
</dbReference>
<comment type="function">
    <text evidence="9 10">Catalyzes hydrolysis of the D-alanyl-D-alanine dipeptide.</text>
</comment>
<reference evidence="11" key="1">
    <citation type="journal article" date="2018" name="Int. J. Syst. Evol. Microbiol.">
        <title>Neptunicella marina gen. nov., sp. nov., isolated from surface seawater.</title>
        <authorList>
            <person name="Liu X."/>
            <person name="Lai Q."/>
            <person name="Du Y."/>
            <person name="Zhang X."/>
            <person name="Liu Z."/>
            <person name="Sun F."/>
            <person name="Shao Z."/>
        </authorList>
    </citation>
    <scope>NUCLEOTIDE SEQUENCE</scope>
    <source>
        <strain evidence="11">S27-2</strain>
    </source>
</reference>
<evidence type="ECO:0000256" key="3">
    <source>
        <dbReference type="ARBA" id="ARBA00022723"/>
    </source>
</evidence>